<reference evidence="2" key="1">
    <citation type="journal article" date="2019" name="Curr. Biol.">
        <title>Chromatin organization in early land plants reveals an ancestral association between H3K27me3, transposons, and constitutive heterochromatin.</title>
        <authorList>
            <person name="Montgomery S.A."/>
            <person name="Tanizawa Y."/>
            <person name="Galik B."/>
            <person name="Wang N."/>
            <person name="Ito T."/>
            <person name="Mochizuki T."/>
            <person name="Akimcheva S."/>
            <person name="Bowman J."/>
            <person name="Cognat V."/>
            <person name="Drouard L."/>
            <person name="Ekker H."/>
            <person name="Houng S."/>
            <person name="Kohchi T."/>
            <person name="Lin S."/>
            <person name="Liu L.D."/>
            <person name="Nakamura Y."/>
            <person name="Valeeva L.R."/>
            <person name="Shakirov E.V."/>
            <person name="Shippen D.E."/>
            <person name="Wei W."/>
            <person name="Yagura M."/>
            <person name="Yamaoka S."/>
            <person name="Yamato K.T."/>
            <person name="Liu C."/>
            <person name="Berger F."/>
        </authorList>
    </citation>
    <scope>NUCLEOTIDE SEQUENCE</scope>
    <source>
        <strain evidence="2">Tak-1</strain>
    </source>
</reference>
<dbReference type="Pfam" id="PF00394">
    <property type="entry name" value="Cu-oxidase"/>
    <property type="match status" value="1"/>
</dbReference>
<dbReference type="SUPFAM" id="SSF49503">
    <property type="entry name" value="Cupredoxins"/>
    <property type="match status" value="3"/>
</dbReference>
<gene>
    <name evidence="2" type="ORF">Mp_zg00510</name>
</gene>
<dbReference type="GO" id="GO:0005507">
    <property type="term" value="F:copper ion binding"/>
    <property type="evidence" value="ECO:0007669"/>
    <property type="project" value="InterPro"/>
</dbReference>
<dbReference type="Pfam" id="PF07731">
    <property type="entry name" value="Cu-oxidase_2"/>
    <property type="match status" value="1"/>
</dbReference>
<evidence type="ECO:0000313" key="2">
    <source>
        <dbReference type="EMBL" id="BBN20720.1"/>
    </source>
</evidence>
<dbReference type="InterPro" id="IPR045087">
    <property type="entry name" value="Cu-oxidase_fam"/>
</dbReference>
<comment type="similarity">
    <text evidence="1">Belongs to the multicopper oxidase family.</text>
</comment>
<organism evidence="2">
    <name type="scientific">Marchantia polymorpha subsp. ruderalis</name>
    <dbReference type="NCBI Taxonomy" id="1480154"/>
    <lineage>
        <taxon>Eukaryota</taxon>
        <taxon>Viridiplantae</taxon>
        <taxon>Streptophyta</taxon>
        <taxon>Embryophyta</taxon>
        <taxon>Marchantiophyta</taxon>
        <taxon>Marchantiopsida</taxon>
        <taxon>Marchantiidae</taxon>
        <taxon>Marchantiales</taxon>
        <taxon>Marchantiaceae</taxon>
        <taxon>Marchantia</taxon>
    </lineage>
</organism>
<sequence>MGTNPRRTEAPALRFSHASHLKLACLLGVLYSLSVIQAQDVHSRCGNLTPSPTLTPFVQPLPIPVEIDISTGSQLTLGAYKISQSVHPDLPNTTFYGYGTSQDTATSPGPTLNARRNVASFIRFENHITDAEHILTVDKTLHRATPANGGVPMSVHLHGADAEGKFDGHPEAWFTAAGDKGPTFIATNNTYPNEQPASLLWYHDHTLGYTRLNVVSGLAGLYFIRGGSGEPGSLPEGRYEIPLVIQDKQFYPNGSINFPDLGSPLSPAHPQWCPDYFGDTILVNGKAWPFLDVVGAVYRFRILNAANARAFTLSFSDSRLQFVQIGTDGGYMWAPQLLQNLTMAPAYRVDVLVDFSSVPVGTTVYLNNTAPAPFPDGDPINSPPSTRHVMKFNVVQSIPGLPAQSVVIPTSIGSAPSTAAWIDSAVYRNVTLDVVLPPDLTFLLNKNHWDDPVTETPKLYTTEIWDIIHLIPGGIHPIHIHLINFLVLHQQAFDLTRFNGGLCSLLLSYPESLSCYTEAPQPPDATQVGWKDTVVVYPGTRLRILMNFAPRDWPQLHVRSHHVPRLRMALSQPGPRGP</sequence>
<proteinExistence type="inferred from homology"/>
<dbReference type="PANTHER" id="PTHR48267">
    <property type="entry name" value="CUPREDOXIN SUPERFAMILY PROTEIN"/>
    <property type="match status" value="1"/>
</dbReference>
<dbReference type="InterPro" id="IPR011706">
    <property type="entry name" value="Cu-oxidase_C"/>
</dbReference>
<protein>
    <submittedName>
        <fullName evidence="2">Uncharacterized protein</fullName>
    </submittedName>
</protein>
<dbReference type="GO" id="GO:0016491">
    <property type="term" value="F:oxidoreductase activity"/>
    <property type="evidence" value="ECO:0007669"/>
    <property type="project" value="InterPro"/>
</dbReference>
<dbReference type="CDD" id="cd13868">
    <property type="entry name" value="CuRO_2_CotA_like"/>
    <property type="match status" value="1"/>
</dbReference>
<dbReference type="PANTHER" id="PTHR48267:SF1">
    <property type="entry name" value="BILIRUBIN OXIDASE"/>
    <property type="match status" value="1"/>
</dbReference>
<dbReference type="Gene3D" id="2.60.40.420">
    <property type="entry name" value="Cupredoxins - blue copper proteins"/>
    <property type="match status" value="3"/>
</dbReference>
<dbReference type="EMBL" id="AP020010">
    <property type="protein sequence ID" value="BBN20720.1"/>
    <property type="molecule type" value="Genomic_DNA"/>
</dbReference>
<dbReference type="AlphaFoldDB" id="A0A176W405"/>
<dbReference type="CDD" id="cd13844">
    <property type="entry name" value="CuRO_1_BOD_CotA_like"/>
    <property type="match status" value="1"/>
</dbReference>
<accession>A0A176W405</accession>
<dbReference type="InterPro" id="IPR008972">
    <property type="entry name" value="Cupredoxin"/>
</dbReference>
<evidence type="ECO:0000256" key="1">
    <source>
        <dbReference type="ARBA" id="ARBA00010609"/>
    </source>
</evidence>
<name>A0A176W405_MARPO</name>
<dbReference type="InterPro" id="IPR001117">
    <property type="entry name" value="Cu-oxidase_2nd"/>
</dbReference>